<evidence type="ECO:0000259" key="4">
    <source>
        <dbReference type="PROSITE" id="PS50949"/>
    </source>
</evidence>
<keyword evidence="1" id="KW-0805">Transcription regulation</keyword>
<organism evidence="5 6">
    <name type="scientific">Paenibacillus ginsengarvi</name>
    <dbReference type="NCBI Taxonomy" id="400777"/>
    <lineage>
        <taxon>Bacteria</taxon>
        <taxon>Bacillati</taxon>
        <taxon>Bacillota</taxon>
        <taxon>Bacilli</taxon>
        <taxon>Bacillales</taxon>
        <taxon>Paenibacillaceae</taxon>
        <taxon>Paenibacillus</taxon>
    </lineage>
</organism>
<dbReference type="SUPFAM" id="SSF53850">
    <property type="entry name" value="Periplasmic binding protein-like II"/>
    <property type="match status" value="1"/>
</dbReference>
<dbReference type="CDD" id="cd07377">
    <property type="entry name" value="WHTH_GntR"/>
    <property type="match status" value="1"/>
</dbReference>
<dbReference type="InterPro" id="IPR036390">
    <property type="entry name" value="WH_DNA-bd_sf"/>
</dbReference>
<evidence type="ECO:0000313" key="5">
    <source>
        <dbReference type="EMBL" id="RKN62872.1"/>
    </source>
</evidence>
<dbReference type="SUPFAM" id="SSF46785">
    <property type="entry name" value="Winged helix' DNA-binding domain"/>
    <property type="match status" value="1"/>
</dbReference>
<keyword evidence="2" id="KW-0238">DNA-binding</keyword>
<feature type="domain" description="HTH gntR-type" evidence="4">
    <location>
        <begin position="15"/>
        <end position="83"/>
    </location>
</feature>
<dbReference type="Gene3D" id="1.10.10.10">
    <property type="entry name" value="Winged helix-like DNA-binding domain superfamily/Winged helix DNA-binding domain"/>
    <property type="match status" value="1"/>
</dbReference>
<dbReference type="OrthoDB" id="2374506at2"/>
<dbReference type="InterPro" id="IPR050490">
    <property type="entry name" value="Bact_solute-bd_prot1"/>
</dbReference>
<dbReference type="PANTHER" id="PTHR43649:SF12">
    <property type="entry name" value="DIACETYLCHITOBIOSE BINDING PROTEIN DASA"/>
    <property type="match status" value="1"/>
</dbReference>
<proteinExistence type="predicted"/>
<dbReference type="GO" id="GO:0003700">
    <property type="term" value="F:DNA-binding transcription factor activity"/>
    <property type="evidence" value="ECO:0007669"/>
    <property type="project" value="InterPro"/>
</dbReference>
<evidence type="ECO:0000256" key="2">
    <source>
        <dbReference type="ARBA" id="ARBA00023125"/>
    </source>
</evidence>
<dbReference type="Gene3D" id="3.40.190.10">
    <property type="entry name" value="Periplasmic binding protein-like II"/>
    <property type="match status" value="1"/>
</dbReference>
<dbReference type="EMBL" id="RBAH01000047">
    <property type="protein sequence ID" value="RKN62872.1"/>
    <property type="molecule type" value="Genomic_DNA"/>
</dbReference>
<keyword evidence="3" id="KW-0804">Transcription</keyword>
<name>A0A3B0AQI7_9BACL</name>
<dbReference type="GO" id="GO:0003677">
    <property type="term" value="F:DNA binding"/>
    <property type="evidence" value="ECO:0007669"/>
    <property type="project" value="UniProtKB-KW"/>
</dbReference>
<evidence type="ECO:0000256" key="1">
    <source>
        <dbReference type="ARBA" id="ARBA00023015"/>
    </source>
</evidence>
<dbReference type="InterPro" id="IPR036388">
    <property type="entry name" value="WH-like_DNA-bd_sf"/>
</dbReference>
<dbReference type="AlphaFoldDB" id="A0A3B0AQI7"/>
<dbReference type="RefSeq" id="WP_120751841.1">
    <property type="nucleotide sequence ID" value="NZ_RBAH01000047.1"/>
</dbReference>
<dbReference type="InterPro" id="IPR006059">
    <property type="entry name" value="SBP"/>
</dbReference>
<dbReference type="PROSITE" id="PS50949">
    <property type="entry name" value="HTH_GNTR"/>
    <property type="match status" value="1"/>
</dbReference>
<sequence>MKDTSPDKPSRKTFDTRLQRMIDRIRSDIWSGVYGPGDFLPAEKSLTEQFELSNKSVRKGLESLVAEGLIVKIDRVGSRVTDHVPGGATITLGYTHSIERDIALSALLDDFQSLHPYVRVKTLEIKSVSSYIATATEYMDNGLVDVFTLNNQDFQNIVDSGERLRLDRLPPDPGLYRFAQAAFECEGELHARPLVFSPIILAYNRAHFRESGVPEPDGSWTWEDAVRHAAQLTKPGIRHGLYFYLLSDNRWPAFLLQSGERFRPEPDGRLRLAGSRLLDSVRLCRSLIANRDIFPNYLSENSDDVNELFMQGKVSMIMTNYMTINDFKNTDLDYDISPLPYLYEPRSLMNVIGAAVSAKSRHPEAARQLADYFASPRAQKLIRERTLSLPAHKETAELPGYGEDGMNRPSRYSLFREIMASYRLHRELGLTTSSFSAFRQLLKKYCSGLIDEEELCRQASALPFPSDPSALSGSPSTGGR</sequence>
<dbReference type="Proteomes" id="UP000282311">
    <property type="component" value="Unassembled WGS sequence"/>
</dbReference>
<evidence type="ECO:0000256" key="3">
    <source>
        <dbReference type="ARBA" id="ARBA00023163"/>
    </source>
</evidence>
<dbReference type="PRINTS" id="PR00035">
    <property type="entry name" value="HTHGNTR"/>
</dbReference>
<dbReference type="InterPro" id="IPR000524">
    <property type="entry name" value="Tscrpt_reg_HTH_GntR"/>
</dbReference>
<comment type="caution">
    <text evidence="5">The sequence shown here is derived from an EMBL/GenBank/DDBJ whole genome shotgun (WGS) entry which is preliminary data.</text>
</comment>
<keyword evidence="6" id="KW-1185">Reference proteome</keyword>
<dbReference type="Pfam" id="PF00392">
    <property type="entry name" value="GntR"/>
    <property type="match status" value="1"/>
</dbReference>
<accession>A0A3B0AQI7</accession>
<dbReference type="PANTHER" id="PTHR43649">
    <property type="entry name" value="ARABINOSE-BINDING PROTEIN-RELATED"/>
    <property type="match status" value="1"/>
</dbReference>
<reference evidence="5 6" key="1">
    <citation type="journal article" date="2007" name="Int. J. Syst. Evol. Microbiol.">
        <title>Paenibacillus ginsengarvi sp. nov., isolated from soil from ginseng cultivation.</title>
        <authorList>
            <person name="Yoon M.H."/>
            <person name="Ten L.N."/>
            <person name="Im W.T."/>
        </authorList>
    </citation>
    <scope>NUCLEOTIDE SEQUENCE [LARGE SCALE GENOMIC DNA]</scope>
    <source>
        <strain evidence="5 6">KCTC 13059</strain>
    </source>
</reference>
<dbReference type="Pfam" id="PF13416">
    <property type="entry name" value="SBP_bac_8"/>
    <property type="match status" value="1"/>
</dbReference>
<evidence type="ECO:0000313" key="6">
    <source>
        <dbReference type="Proteomes" id="UP000282311"/>
    </source>
</evidence>
<dbReference type="SMART" id="SM00345">
    <property type="entry name" value="HTH_GNTR"/>
    <property type="match status" value="1"/>
</dbReference>
<gene>
    <name evidence="5" type="ORF">D7M11_34635</name>
</gene>
<protein>
    <submittedName>
        <fullName evidence="5">Extracellular solute-binding protein</fullName>
    </submittedName>
</protein>